<feature type="domain" description="ASCH" evidence="1">
    <location>
        <begin position="5"/>
        <end position="99"/>
    </location>
</feature>
<dbReference type="InterPro" id="IPR007374">
    <property type="entry name" value="ASCH_domain"/>
</dbReference>
<dbReference type="SUPFAM" id="SSF88697">
    <property type="entry name" value="PUA domain-like"/>
    <property type="match status" value="1"/>
</dbReference>
<dbReference type="Gene3D" id="2.30.130.30">
    <property type="entry name" value="Hypothetical protein"/>
    <property type="match status" value="1"/>
</dbReference>
<reference evidence="2 3" key="2">
    <citation type="submission" date="2019-07" db="EMBL/GenBank/DDBJ databases">
        <title>Seonamhaeicola sp. W255 draft genome.</title>
        <authorList>
            <person name="Zhang X.-Y."/>
            <person name="Zhang R."/>
            <person name="Zhong Y.-L."/>
            <person name="Du Z.-J."/>
        </authorList>
    </citation>
    <scope>NUCLEOTIDE SEQUENCE [LARGE SCALE GENOMIC DNA]</scope>
    <source>
        <strain evidence="2 3">W255</strain>
    </source>
</reference>
<evidence type="ECO:0000313" key="2">
    <source>
        <dbReference type="EMBL" id="TWO32945.1"/>
    </source>
</evidence>
<dbReference type="AlphaFoldDB" id="A0A562YEA1"/>
<dbReference type="Proteomes" id="UP000295814">
    <property type="component" value="Unassembled WGS sequence"/>
</dbReference>
<reference evidence="2 3" key="1">
    <citation type="submission" date="2019-03" db="EMBL/GenBank/DDBJ databases">
        <authorList>
            <person name="Zhong Y.L."/>
        </authorList>
    </citation>
    <scope>NUCLEOTIDE SEQUENCE [LARGE SCALE GENOMIC DNA]</scope>
    <source>
        <strain evidence="2 3">W255</strain>
    </source>
</reference>
<comment type="caution">
    <text evidence="2">The sequence shown here is derived from an EMBL/GenBank/DDBJ whole genome shotgun (WGS) entry which is preliminary data.</text>
</comment>
<protein>
    <submittedName>
        <fullName evidence="2">ASCH domain-containing protein</fullName>
    </submittedName>
</protein>
<dbReference type="Pfam" id="PF04266">
    <property type="entry name" value="ASCH"/>
    <property type="match status" value="1"/>
</dbReference>
<name>A0A562YEA1_9FLAO</name>
<dbReference type="SMART" id="SM01022">
    <property type="entry name" value="ASCH"/>
    <property type="match status" value="1"/>
</dbReference>
<dbReference type="InterPro" id="IPR015947">
    <property type="entry name" value="PUA-like_sf"/>
</dbReference>
<gene>
    <name evidence="2" type="ORF">E1J38_008775</name>
</gene>
<dbReference type="RefSeq" id="WP_133356710.1">
    <property type="nucleotide sequence ID" value="NZ_SMZJ02000004.1"/>
</dbReference>
<sequence length="123" mass="14348">MKVILSIKPEFANKIFNGTKKFEFRRTLFKKKEVNKIVVYASSPISKVIGEFEIEDIVHENLNALWDKTSEYSGISLDYYSEYFQGKKAGYAIKVKNPKKYDKELCIMQTFGIRPPQSFAYLK</sequence>
<keyword evidence="3" id="KW-1185">Reference proteome</keyword>
<accession>A0A562YEA1</accession>
<dbReference type="EMBL" id="SMZJ02000004">
    <property type="protein sequence ID" value="TWO32945.1"/>
    <property type="molecule type" value="Genomic_DNA"/>
</dbReference>
<dbReference type="OrthoDB" id="9800495at2"/>
<evidence type="ECO:0000259" key="1">
    <source>
        <dbReference type="SMART" id="SM01022"/>
    </source>
</evidence>
<organism evidence="2 3">
    <name type="scientific">Seonamhaeicola sediminis</name>
    <dbReference type="NCBI Taxonomy" id="2528206"/>
    <lineage>
        <taxon>Bacteria</taxon>
        <taxon>Pseudomonadati</taxon>
        <taxon>Bacteroidota</taxon>
        <taxon>Flavobacteriia</taxon>
        <taxon>Flavobacteriales</taxon>
        <taxon>Flavobacteriaceae</taxon>
    </lineage>
</organism>
<evidence type="ECO:0000313" key="3">
    <source>
        <dbReference type="Proteomes" id="UP000295814"/>
    </source>
</evidence>
<proteinExistence type="predicted"/>